<evidence type="ECO:0000313" key="1">
    <source>
        <dbReference type="EMBL" id="RTR33207.1"/>
    </source>
</evidence>
<dbReference type="RefSeq" id="WP_126504765.1">
    <property type="nucleotide sequence ID" value="NZ_RXNV01000002.1"/>
</dbReference>
<name>A0A431WD67_9GAMM</name>
<dbReference type="EMBL" id="RXNV01000002">
    <property type="protein sequence ID" value="RTR33207.1"/>
    <property type="molecule type" value="Genomic_DNA"/>
</dbReference>
<comment type="caution">
    <text evidence="1">The sequence shown here is derived from an EMBL/GenBank/DDBJ whole genome shotgun (WGS) entry which is preliminary data.</text>
</comment>
<sequence length="334" mass="36979">MAHFFIKACLVVGLTFIVNAVSATPLWLSDLPFEACQQDAYLCGVGQGDTLAEAKSSAKADIAKQLSSHVESQTEINSHLQDGKVTRAANTKVTEYSELTLTSPLILLQSEQIDGVWSVAIAYDRRSSESKLNLWLAKAPCEHGKNVFLAKTVLLASGLEALSCQPKLYLTQAGHLWSLSHSQGSFSLEPSDYESLFSSIDNPLLELSVSANRLTPSQYYHVSVISEEQGYLSLFQVLESGQVSVWLENQKVIANKKLTFPDLSLYEGLASEIPEGKDRTFDMNVALLCSKPFDSSVYEQISVQHLTDQSSRLNPLLKIMERCEFATQRINTRY</sequence>
<evidence type="ECO:0000313" key="2">
    <source>
        <dbReference type="Proteomes" id="UP000282060"/>
    </source>
</evidence>
<organism evidence="1 2">
    <name type="scientific">Shewanella atlantica</name>
    <dbReference type="NCBI Taxonomy" id="271099"/>
    <lineage>
        <taxon>Bacteria</taxon>
        <taxon>Pseudomonadati</taxon>
        <taxon>Pseudomonadota</taxon>
        <taxon>Gammaproteobacteria</taxon>
        <taxon>Alteromonadales</taxon>
        <taxon>Shewanellaceae</taxon>
        <taxon>Shewanella</taxon>
    </lineage>
</organism>
<dbReference type="Gene3D" id="3.10.28.20">
    <property type="entry name" value="Acetamidase/Formamidase-like domains"/>
    <property type="match status" value="1"/>
</dbReference>
<dbReference type="AlphaFoldDB" id="A0A431WD67"/>
<gene>
    <name evidence="1" type="ORF">EKG39_05520</name>
</gene>
<protein>
    <recommendedName>
        <fullName evidence="3">LPP20 lipoprotein</fullName>
    </recommendedName>
</protein>
<dbReference type="OrthoDB" id="5603731at2"/>
<dbReference type="Proteomes" id="UP000282060">
    <property type="component" value="Unassembled WGS sequence"/>
</dbReference>
<keyword evidence="2" id="KW-1185">Reference proteome</keyword>
<accession>A0A431WD67</accession>
<proteinExistence type="predicted"/>
<reference evidence="1 2" key="1">
    <citation type="submission" date="2018-12" db="EMBL/GenBank/DDBJ databases">
        <authorList>
            <person name="Yu L."/>
        </authorList>
    </citation>
    <scope>NUCLEOTIDE SEQUENCE [LARGE SCALE GENOMIC DNA]</scope>
    <source>
        <strain evidence="1 2">HAW-EB5</strain>
    </source>
</reference>
<evidence type="ECO:0008006" key="3">
    <source>
        <dbReference type="Google" id="ProtNLM"/>
    </source>
</evidence>